<accession>A0ABW3S6W4</accession>
<gene>
    <name evidence="2" type="primary">ytfJ</name>
    <name evidence="2" type="ORF">ACFQ2Z_01065</name>
</gene>
<sequence>MADHPIQGLMQTAMENIKEMVDVNTIVGEPVETPDGSVILPISRVGFGFAAGGSDFNIEDGHDKSASGTSEHGKARPFGGGSGGGVSINPIAFLVVGKPGVHIVPLDNQTHLVEKIIDSVPGVIDRIQSMFPNQHTTAGTSMATAQAAQNAMQESAARNGINPFS</sequence>
<dbReference type="RefSeq" id="WP_240268263.1">
    <property type="nucleotide sequence ID" value="NZ_JAKSXN010000009.1"/>
</dbReference>
<evidence type="ECO:0000313" key="2">
    <source>
        <dbReference type="EMBL" id="MFD1179935.1"/>
    </source>
</evidence>
<dbReference type="PANTHER" id="PTHR39162">
    <property type="entry name" value="GLL3345 PROTEIN"/>
    <property type="match status" value="1"/>
</dbReference>
<dbReference type="InterPro" id="IPR014229">
    <property type="entry name" value="Spore_YtfJ"/>
</dbReference>
<dbReference type="EMBL" id="JBHTKZ010000001">
    <property type="protein sequence ID" value="MFD1179935.1"/>
    <property type="molecule type" value="Genomic_DNA"/>
</dbReference>
<dbReference type="Proteomes" id="UP001597211">
    <property type="component" value="Unassembled WGS sequence"/>
</dbReference>
<dbReference type="NCBIfam" id="TIGR02874">
    <property type="entry name" value="spore_ytfJ"/>
    <property type="match status" value="1"/>
</dbReference>
<dbReference type="PIRSF" id="PIRSF021377">
    <property type="entry name" value="YtfJ"/>
    <property type="match status" value="1"/>
</dbReference>
<feature type="region of interest" description="Disordered" evidence="1">
    <location>
        <begin position="58"/>
        <end position="81"/>
    </location>
</feature>
<evidence type="ECO:0000256" key="1">
    <source>
        <dbReference type="SAM" id="MobiDB-lite"/>
    </source>
</evidence>
<proteinExistence type="predicted"/>
<dbReference type="PANTHER" id="PTHR39162:SF1">
    <property type="entry name" value="SPORULATION PROTEIN YTFJ"/>
    <property type="match status" value="1"/>
</dbReference>
<organism evidence="2 3">
    <name type="scientific">Paenibacillus timonensis</name>
    <dbReference type="NCBI Taxonomy" id="225915"/>
    <lineage>
        <taxon>Bacteria</taxon>
        <taxon>Bacillati</taxon>
        <taxon>Bacillota</taxon>
        <taxon>Bacilli</taxon>
        <taxon>Bacillales</taxon>
        <taxon>Paenibacillaceae</taxon>
        <taxon>Paenibacillus</taxon>
    </lineage>
</organism>
<comment type="caution">
    <text evidence="2">The sequence shown here is derived from an EMBL/GenBank/DDBJ whole genome shotgun (WGS) entry which is preliminary data.</text>
</comment>
<keyword evidence="3" id="KW-1185">Reference proteome</keyword>
<evidence type="ECO:0000313" key="3">
    <source>
        <dbReference type="Proteomes" id="UP001597211"/>
    </source>
</evidence>
<protein>
    <submittedName>
        <fullName evidence="2">GerW family sporulation protein</fullName>
    </submittedName>
</protein>
<dbReference type="Pfam" id="PF09579">
    <property type="entry name" value="Spore_YtfJ"/>
    <property type="match status" value="1"/>
</dbReference>
<name>A0ABW3S6W4_9BACL</name>
<reference evidence="3" key="1">
    <citation type="journal article" date="2019" name="Int. J. Syst. Evol. Microbiol.">
        <title>The Global Catalogue of Microorganisms (GCM) 10K type strain sequencing project: providing services to taxonomists for standard genome sequencing and annotation.</title>
        <authorList>
            <consortium name="The Broad Institute Genomics Platform"/>
            <consortium name="The Broad Institute Genome Sequencing Center for Infectious Disease"/>
            <person name="Wu L."/>
            <person name="Ma J."/>
        </authorList>
    </citation>
    <scope>NUCLEOTIDE SEQUENCE [LARGE SCALE GENOMIC DNA]</scope>
    <source>
        <strain evidence="3">CCUG 48216</strain>
    </source>
</reference>